<accession>A0A918MHW2</accession>
<dbReference type="Gene3D" id="3.90.1200.10">
    <property type="match status" value="1"/>
</dbReference>
<organism evidence="2 3">
    <name type="scientific">Gemmobacter lanyuensis</name>
    <dbReference type="NCBI Taxonomy" id="1054497"/>
    <lineage>
        <taxon>Bacteria</taxon>
        <taxon>Pseudomonadati</taxon>
        <taxon>Pseudomonadota</taxon>
        <taxon>Alphaproteobacteria</taxon>
        <taxon>Rhodobacterales</taxon>
        <taxon>Paracoccaceae</taxon>
        <taxon>Gemmobacter</taxon>
    </lineage>
</organism>
<sequence length="281" mass="29588">MARPALACAPMTIAPPILPVDAPPPWLVQAVGATVPIEGPWLPLEGGRSNRVWRAGDLAVKLYDPTSATPLFPNDPAAEAFALQSLTSLPLAPSFVSSGAGWLAYRYQPGASWRQDPAAVARLLGELHGLGPLPGLRSLPVGPQQIGQQARSFAIAGLPPMPKLSDPGPVRPTIVHGDAVPGNIVVTPQGLRLIDWQCPGNGDPVDDLALFLSPAMQLLYRGAPLSLAEREAFLAAYPCRATVARYVLLAPLLHWRIAAHCAFRAARGDAGYGAAIQLELG</sequence>
<evidence type="ECO:0000259" key="1">
    <source>
        <dbReference type="Pfam" id="PF01636"/>
    </source>
</evidence>
<dbReference type="InterPro" id="IPR002575">
    <property type="entry name" value="Aminoglycoside_PTrfase"/>
</dbReference>
<keyword evidence="3" id="KW-1185">Reference proteome</keyword>
<reference evidence="2" key="1">
    <citation type="journal article" date="2014" name="Int. J. Syst. Evol. Microbiol.">
        <title>Complete genome sequence of Corynebacterium casei LMG S-19264T (=DSM 44701T), isolated from a smear-ripened cheese.</title>
        <authorList>
            <consortium name="US DOE Joint Genome Institute (JGI-PGF)"/>
            <person name="Walter F."/>
            <person name="Albersmeier A."/>
            <person name="Kalinowski J."/>
            <person name="Ruckert C."/>
        </authorList>
    </citation>
    <scope>NUCLEOTIDE SEQUENCE</scope>
    <source>
        <strain evidence="2">KCTC 23714</strain>
    </source>
</reference>
<evidence type="ECO:0000313" key="2">
    <source>
        <dbReference type="EMBL" id="GGW25869.1"/>
    </source>
</evidence>
<dbReference type="EMBL" id="BMYQ01000002">
    <property type="protein sequence ID" value="GGW25869.1"/>
    <property type="molecule type" value="Genomic_DNA"/>
</dbReference>
<name>A0A918MHW2_9RHOB</name>
<feature type="domain" description="Aminoglycoside phosphotransferase" evidence="1">
    <location>
        <begin position="42"/>
        <end position="241"/>
    </location>
</feature>
<dbReference type="Pfam" id="PF01636">
    <property type="entry name" value="APH"/>
    <property type="match status" value="1"/>
</dbReference>
<dbReference type="Proteomes" id="UP000628984">
    <property type="component" value="Unassembled WGS sequence"/>
</dbReference>
<reference evidence="2" key="2">
    <citation type="submission" date="2020-09" db="EMBL/GenBank/DDBJ databases">
        <authorList>
            <person name="Sun Q."/>
            <person name="Kim S."/>
        </authorList>
    </citation>
    <scope>NUCLEOTIDE SEQUENCE</scope>
    <source>
        <strain evidence="2">KCTC 23714</strain>
    </source>
</reference>
<dbReference type="InterPro" id="IPR011009">
    <property type="entry name" value="Kinase-like_dom_sf"/>
</dbReference>
<gene>
    <name evidence="2" type="ORF">GCM10011452_12360</name>
</gene>
<proteinExistence type="predicted"/>
<comment type="caution">
    <text evidence="2">The sequence shown here is derived from an EMBL/GenBank/DDBJ whole genome shotgun (WGS) entry which is preliminary data.</text>
</comment>
<evidence type="ECO:0000313" key="3">
    <source>
        <dbReference type="Proteomes" id="UP000628984"/>
    </source>
</evidence>
<dbReference type="AlphaFoldDB" id="A0A918MHW2"/>
<dbReference type="SUPFAM" id="SSF56112">
    <property type="entry name" value="Protein kinase-like (PK-like)"/>
    <property type="match status" value="1"/>
</dbReference>
<protein>
    <recommendedName>
        <fullName evidence="1">Aminoglycoside phosphotransferase domain-containing protein</fullName>
    </recommendedName>
</protein>